<dbReference type="PANTHER" id="PTHR30055:SF239">
    <property type="entry name" value="TRANSCRIPTIONAL REGULATORY PROTEIN"/>
    <property type="match status" value="1"/>
</dbReference>
<dbReference type="InterPro" id="IPR050109">
    <property type="entry name" value="HTH-type_TetR-like_transc_reg"/>
</dbReference>
<dbReference type="SUPFAM" id="SSF48498">
    <property type="entry name" value="Tetracyclin repressor-like, C-terminal domain"/>
    <property type="match status" value="1"/>
</dbReference>
<dbReference type="PROSITE" id="PS50977">
    <property type="entry name" value="HTH_TETR_2"/>
    <property type="match status" value="1"/>
</dbReference>
<dbReference type="Pfam" id="PF00440">
    <property type="entry name" value="TetR_N"/>
    <property type="match status" value="1"/>
</dbReference>
<dbReference type="RefSeq" id="WP_111650698.1">
    <property type="nucleotide sequence ID" value="NZ_JACHWI010000006.1"/>
</dbReference>
<dbReference type="InterPro" id="IPR009057">
    <property type="entry name" value="Homeodomain-like_sf"/>
</dbReference>
<reference evidence="6 7" key="1">
    <citation type="submission" date="2018-06" db="EMBL/GenBank/DDBJ databases">
        <title>Genomic Encyclopedia of Type Strains, Phase III (KMG-III): the genomes of soil and plant-associated and newly described type strains.</title>
        <authorList>
            <person name="Whitman W."/>
        </authorList>
    </citation>
    <scope>NUCLEOTIDE SEQUENCE [LARGE SCALE GENOMIC DNA]</scope>
    <source>
        <strain evidence="6 7">CGMCC 4.7090</strain>
    </source>
</reference>
<evidence type="ECO:0000313" key="6">
    <source>
        <dbReference type="EMBL" id="RAK35689.1"/>
    </source>
</evidence>
<accession>A0A327ZC65</accession>
<dbReference type="PRINTS" id="PR00455">
    <property type="entry name" value="HTHTETR"/>
</dbReference>
<dbReference type="PANTHER" id="PTHR30055">
    <property type="entry name" value="HTH-TYPE TRANSCRIPTIONAL REGULATOR RUTR"/>
    <property type="match status" value="1"/>
</dbReference>
<dbReference type="Proteomes" id="UP000249341">
    <property type="component" value="Unassembled WGS sequence"/>
</dbReference>
<evidence type="ECO:0000259" key="5">
    <source>
        <dbReference type="PROSITE" id="PS50977"/>
    </source>
</evidence>
<evidence type="ECO:0000256" key="4">
    <source>
        <dbReference type="PROSITE-ProRule" id="PRU00335"/>
    </source>
</evidence>
<evidence type="ECO:0000256" key="1">
    <source>
        <dbReference type="ARBA" id="ARBA00023015"/>
    </source>
</evidence>
<gene>
    <name evidence="6" type="ORF">B0I29_109163</name>
</gene>
<proteinExistence type="predicted"/>
<keyword evidence="1" id="KW-0805">Transcription regulation</keyword>
<evidence type="ECO:0000256" key="2">
    <source>
        <dbReference type="ARBA" id="ARBA00023125"/>
    </source>
</evidence>
<feature type="DNA-binding region" description="H-T-H motif" evidence="4">
    <location>
        <begin position="29"/>
        <end position="48"/>
    </location>
</feature>
<dbReference type="Pfam" id="PF13305">
    <property type="entry name" value="TetR_C_33"/>
    <property type="match status" value="1"/>
</dbReference>
<dbReference type="InterPro" id="IPR036271">
    <property type="entry name" value="Tet_transcr_reg_TetR-rel_C_sf"/>
</dbReference>
<sequence length="186" mass="19792">MPTPERTSLDEIVGAAREILEADGLARLTMQAVAERVGVRAPSLYKRVRNREALIQLVASASVDDLGARLGAVVRTGDPRADLASLARAFRAFAHARPAAYRLIMAWSPEVVVAVDVERLAQASAPMLEVSAQLAGPGNALEAARLVTAWGNGFINMELAGAFKLGGDVEEAFEYGIERLARALAL</sequence>
<dbReference type="OrthoDB" id="71867at2"/>
<name>A0A327ZC65_9ACTN</name>
<keyword evidence="2 4" id="KW-0238">DNA-binding</keyword>
<protein>
    <submittedName>
        <fullName evidence="6">TetR family transcriptional regulator</fullName>
    </submittedName>
</protein>
<dbReference type="AlphaFoldDB" id="A0A327ZC65"/>
<evidence type="ECO:0000256" key="3">
    <source>
        <dbReference type="ARBA" id="ARBA00023163"/>
    </source>
</evidence>
<feature type="domain" description="HTH tetR-type" evidence="5">
    <location>
        <begin position="6"/>
        <end position="66"/>
    </location>
</feature>
<keyword evidence="7" id="KW-1185">Reference proteome</keyword>
<dbReference type="Gene3D" id="1.10.357.10">
    <property type="entry name" value="Tetracycline Repressor, domain 2"/>
    <property type="match status" value="1"/>
</dbReference>
<organism evidence="6 7">
    <name type="scientific">Actinoplanes lutulentus</name>
    <dbReference type="NCBI Taxonomy" id="1287878"/>
    <lineage>
        <taxon>Bacteria</taxon>
        <taxon>Bacillati</taxon>
        <taxon>Actinomycetota</taxon>
        <taxon>Actinomycetes</taxon>
        <taxon>Micromonosporales</taxon>
        <taxon>Micromonosporaceae</taxon>
        <taxon>Actinoplanes</taxon>
    </lineage>
</organism>
<dbReference type="GO" id="GO:0000976">
    <property type="term" value="F:transcription cis-regulatory region binding"/>
    <property type="evidence" value="ECO:0007669"/>
    <property type="project" value="TreeGrafter"/>
</dbReference>
<dbReference type="Gene3D" id="1.10.10.60">
    <property type="entry name" value="Homeodomain-like"/>
    <property type="match status" value="1"/>
</dbReference>
<dbReference type="GO" id="GO:0003700">
    <property type="term" value="F:DNA-binding transcription factor activity"/>
    <property type="evidence" value="ECO:0007669"/>
    <property type="project" value="TreeGrafter"/>
</dbReference>
<comment type="caution">
    <text evidence="6">The sequence shown here is derived from an EMBL/GenBank/DDBJ whole genome shotgun (WGS) entry which is preliminary data.</text>
</comment>
<evidence type="ECO:0000313" key="7">
    <source>
        <dbReference type="Proteomes" id="UP000249341"/>
    </source>
</evidence>
<dbReference type="EMBL" id="QLMJ01000009">
    <property type="protein sequence ID" value="RAK35689.1"/>
    <property type="molecule type" value="Genomic_DNA"/>
</dbReference>
<dbReference type="InterPro" id="IPR025996">
    <property type="entry name" value="MT1864/Rv1816-like_C"/>
</dbReference>
<dbReference type="InterPro" id="IPR001647">
    <property type="entry name" value="HTH_TetR"/>
</dbReference>
<dbReference type="SUPFAM" id="SSF46689">
    <property type="entry name" value="Homeodomain-like"/>
    <property type="match status" value="1"/>
</dbReference>
<keyword evidence="3" id="KW-0804">Transcription</keyword>